<feature type="binding site" evidence="7">
    <location>
        <position position="100"/>
    </location>
    <ligand>
        <name>Zn(2+)</name>
        <dbReference type="ChEBI" id="CHEBI:29105"/>
    </ligand>
</feature>
<evidence type="ECO:0000256" key="3">
    <source>
        <dbReference type="ARBA" id="ARBA00022833"/>
    </source>
</evidence>
<evidence type="ECO:0000256" key="2">
    <source>
        <dbReference type="ARBA" id="ARBA00022491"/>
    </source>
</evidence>
<evidence type="ECO:0000256" key="6">
    <source>
        <dbReference type="ARBA" id="ARBA00023163"/>
    </source>
</evidence>
<dbReference type="InterPro" id="IPR002481">
    <property type="entry name" value="FUR"/>
</dbReference>
<dbReference type="Proteomes" id="UP000239010">
    <property type="component" value="Unassembled WGS sequence"/>
</dbReference>
<keyword evidence="3 7" id="KW-0862">Zinc</keyword>
<keyword evidence="4" id="KW-0805">Transcription regulation</keyword>
<dbReference type="InterPro" id="IPR036390">
    <property type="entry name" value="WH_DNA-bd_sf"/>
</dbReference>
<dbReference type="AlphaFoldDB" id="A0A8E2QW06"/>
<dbReference type="Gene3D" id="1.10.10.10">
    <property type="entry name" value="Winged helix-like DNA-binding domain superfamily/Winged helix DNA-binding domain"/>
    <property type="match status" value="1"/>
</dbReference>
<keyword evidence="9" id="KW-1185">Reference proteome</keyword>
<evidence type="ECO:0000256" key="5">
    <source>
        <dbReference type="ARBA" id="ARBA00023125"/>
    </source>
</evidence>
<gene>
    <name evidence="8" type="primary">fur</name>
    <name evidence="8" type="ORF">EELLY_v1c03960</name>
</gene>
<evidence type="ECO:0000256" key="1">
    <source>
        <dbReference type="ARBA" id="ARBA00007957"/>
    </source>
</evidence>
<evidence type="ECO:0000256" key="4">
    <source>
        <dbReference type="ARBA" id="ARBA00023015"/>
    </source>
</evidence>
<keyword evidence="6" id="KW-0804">Transcription</keyword>
<dbReference type="GO" id="GO:0045892">
    <property type="term" value="P:negative regulation of DNA-templated transcription"/>
    <property type="evidence" value="ECO:0007669"/>
    <property type="project" value="TreeGrafter"/>
</dbReference>
<dbReference type="SUPFAM" id="SSF46785">
    <property type="entry name" value="Winged helix' DNA-binding domain"/>
    <property type="match status" value="1"/>
</dbReference>
<accession>A0A8E2QW06</accession>
<comment type="caution">
    <text evidence="8">The sequence shown here is derived from an EMBL/GenBank/DDBJ whole genome shotgun (WGS) entry which is preliminary data.</text>
</comment>
<evidence type="ECO:0000313" key="8">
    <source>
        <dbReference type="EMBL" id="PPE04716.1"/>
    </source>
</evidence>
<dbReference type="RefSeq" id="WP_104205806.1">
    <property type="nucleotide sequence ID" value="NZ_PHND01000001.1"/>
</dbReference>
<evidence type="ECO:0000256" key="7">
    <source>
        <dbReference type="PIRSR" id="PIRSR602481-1"/>
    </source>
</evidence>
<reference evidence="8 9" key="1">
    <citation type="submission" date="2017-11" db="EMBL/GenBank/DDBJ databases">
        <title>Genome sequence of Entomoplasma ellychniae ELCN-1 (ATCC 43707).</title>
        <authorList>
            <person name="Lo W.-S."/>
            <person name="Gasparich G.E."/>
            <person name="Kuo C.-H."/>
        </authorList>
    </citation>
    <scope>NUCLEOTIDE SEQUENCE [LARGE SCALE GENOMIC DNA]</scope>
    <source>
        <strain evidence="8 9">ELCN-1</strain>
    </source>
</reference>
<protein>
    <submittedName>
        <fullName evidence="8">Fur family transcriptional regulator</fullName>
    </submittedName>
</protein>
<comment type="cofactor">
    <cofactor evidence="7">
        <name>Zn(2+)</name>
        <dbReference type="ChEBI" id="CHEBI:29105"/>
    </cofactor>
    <text evidence="7">Binds 1 zinc ion per subunit.</text>
</comment>
<feature type="binding site" evidence="7">
    <location>
        <position position="147"/>
    </location>
    <ligand>
        <name>Zn(2+)</name>
        <dbReference type="ChEBI" id="CHEBI:29105"/>
    </ligand>
</feature>
<keyword evidence="2" id="KW-0678">Repressor</keyword>
<keyword evidence="5" id="KW-0238">DNA-binding</keyword>
<dbReference type="Pfam" id="PF01475">
    <property type="entry name" value="FUR"/>
    <property type="match status" value="1"/>
</dbReference>
<name>A0A8E2QW06_9MOLU</name>
<dbReference type="InterPro" id="IPR036388">
    <property type="entry name" value="WH-like_DNA-bd_sf"/>
</dbReference>
<sequence>MPKFIKEDFRYEAVINELKQNKIKLTDIRIKIIKVLLKNNHLSTQEIIEELQKNNKSINAMSVYNTMDLFLKKHIIFSNTFDGKNIGYELPSLKSIHIKCDSCYSVDHVSEEIEKLWDIKNFEPLVDNKNTKIEHVKIEIHVTCKNCRLNSN</sequence>
<dbReference type="GO" id="GO:0008270">
    <property type="term" value="F:zinc ion binding"/>
    <property type="evidence" value="ECO:0007669"/>
    <property type="project" value="TreeGrafter"/>
</dbReference>
<feature type="binding site" evidence="7">
    <location>
        <position position="103"/>
    </location>
    <ligand>
        <name>Zn(2+)</name>
        <dbReference type="ChEBI" id="CHEBI:29105"/>
    </ligand>
</feature>
<dbReference type="Gene3D" id="3.30.1490.190">
    <property type="match status" value="1"/>
</dbReference>
<dbReference type="GO" id="GO:0000976">
    <property type="term" value="F:transcription cis-regulatory region binding"/>
    <property type="evidence" value="ECO:0007669"/>
    <property type="project" value="TreeGrafter"/>
</dbReference>
<comment type="similarity">
    <text evidence="1">Belongs to the Fur family.</text>
</comment>
<evidence type="ECO:0000313" key="9">
    <source>
        <dbReference type="Proteomes" id="UP000239010"/>
    </source>
</evidence>
<feature type="binding site" evidence="7">
    <location>
        <position position="144"/>
    </location>
    <ligand>
        <name>Zn(2+)</name>
        <dbReference type="ChEBI" id="CHEBI:29105"/>
    </ligand>
</feature>
<dbReference type="InterPro" id="IPR043135">
    <property type="entry name" value="Fur_C"/>
</dbReference>
<dbReference type="GO" id="GO:1900376">
    <property type="term" value="P:regulation of secondary metabolite biosynthetic process"/>
    <property type="evidence" value="ECO:0007669"/>
    <property type="project" value="TreeGrafter"/>
</dbReference>
<dbReference type="PANTHER" id="PTHR33202:SF7">
    <property type="entry name" value="FERRIC UPTAKE REGULATION PROTEIN"/>
    <property type="match status" value="1"/>
</dbReference>
<keyword evidence="7" id="KW-0479">Metal-binding</keyword>
<dbReference type="PANTHER" id="PTHR33202">
    <property type="entry name" value="ZINC UPTAKE REGULATION PROTEIN"/>
    <property type="match status" value="1"/>
</dbReference>
<organism evidence="8 9">
    <name type="scientific">Entomoplasma ellychniae</name>
    <dbReference type="NCBI Taxonomy" id="2114"/>
    <lineage>
        <taxon>Bacteria</taxon>
        <taxon>Bacillati</taxon>
        <taxon>Mycoplasmatota</taxon>
        <taxon>Mollicutes</taxon>
        <taxon>Entomoplasmatales</taxon>
        <taxon>Entomoplasmataceae</taxon>
        <taxon>Entomoplasma</taxon>
    </lineage>
</organism>
<dbReference type="EMBL" id="PHND01000001">
    <property type="protein sequence ID" value="PPE04716.1"/>
    <property type="molecule type" value="Genomic_DNA"/>
</dbReference>
<dbReference type="GO" id="GO:0003700">
    <property type="term" value="F:DNA-binding transcription factor activity"/>
    <property type="evidence" value="ECO:0007669"/>
    <property type="project" value="InterPro"/>
</dbReference>
<proteinExistence type="inferred from homology"/>